<evidence type="ECO:0000313" key="2">
    <source>
        <dbReference type="Proteomes" id="UP000552864"/>
    </source>
</evidence>
<sequence>MDTPLIDKVLPLERFDGKGGWTFIRLPDLPKGQGYFGMRKVRGFIDQYELPVSNLMPLKKGVMMLPVKAAIRKQIRKEAGEQVRLILFPVGQQTKEVIPADFLECLQDEPEALRNFRASSPEEQEKCLQWMMEVTVPEARIQRMADTINHLAAGRSYLGTKSKQGR</sequence>
<dbReference type="Pfam" id="PF08922">
    <property type="entry name" value="DUF1905"/>
    <property type="match status" value="1"/>
</dbReference>
<dbReference type="AlphaFoldDB" id="A0A847SIQ8"/>
<dbReference type="Gene3D" id="2.40.30.100">
    <property type="entry name" value="AF2212/PG0164-like"/>
    <property type="match status" value="1"/>
</dbReference>
<proteinExistence type="predicted"/>
<reference evidence="1 2" key="1">
    <citation type="submission" date="2020-04" db="EMBL/GenBank/DDBJ databases">
        <authorList>
            <person name="Yin C."/>
        </authorList>
    </citation>
    <scope>NUCLEOTIDE SEQUENCE [LARGE SCALE GENOMIC DNA]</scope>
    <source>
        <strain evidence="1 2">Ak56</strain>
    </source>
</reference>
<accession>A0A847SIQ8</accession>
<dbReference type="InterPro" id="IPR015018">
    <property type="entry name" value="DUF1905"/>
</dbReference>
<dbReference type="Proteomes" id="UP000552864">
    <property type="component" value="Unassembled WGS sequence"/>
</dbReference>
<comment type="caution">
    <text evidence="1">The sequence shown here is derived from an EMBL/GenBank/DDBJ whole genome shotgun (WGS) entry which is preliminary data.</text>
</comment>
<name>A0A847SIQ8_9BACT</name>
<dbReference type="Pfam" id="PF13376">
    <property type="entry name" value="OmdA"/>
    <property type="match status" value="1"/>
</dbReference>
<dbReference type="SUPFAM" id="SSF141694">
    <property type="entry name" value="AF2212/PG0164-like"/>
    <property type="match status" value="1"/>
</dbReference>
<protein>
    <submittedName>
        <fullName evidence="1">DUF1905 domain-containing protein</fullName>
    </submittedName>
</protein>
<organism evidence="1 2">
    <name type="scientific">Chitinophaga eiseniae</name>
    <dbReference type="NCBI Taxonomy" id="634771"/>
    <lineage>
        <taxon>Bacteria</taxon>
        <taxon>Pseudomonadati</taxon>
        <taxon>Bacteroidota</taxon>
        <taxon>Chitinophagia</taxon>
        <taxon>Chitinophagales</taxon>
        <taxon>Chitinophagaceae</taxon>
        <taxon>Chitinophaga</taxon>
    </lineage>
</organism>
<dbReference type="InterPro" id="IPR037079">
    <property type="entry name" value="AF2212/PG0164-like_sf"/>
</dbReference>
<gene>
    <name evidence="1" type="ORF">HGH91_01330</name>
</gene>
<dbReference type="RefSeq" id="WP_168736659.1">
    <property type="nucleotide sequence ID" value="NZ_JABAHZ010000001.1"/>
</dbReference>
<dbReference type="EMBL" id="JABAHZ010000001">
    <property type="protein sequence ID" value="NLR77246.1"/>
    <property type="molecule type" value="Genomic_DNA"/>
</dbReference>
<evidence type="ECO:0000313" key="1">
    <source>
        <dbReference type="EMBL" id="NLR77246.1"/>
    </source>
</evidence>
<keyword evidence="2" id="KW-1185">Reference proteome</keyword>